<evidence type="ECO:0000313" key="1">
    <source>
        <dbReference type="EMBL" id="PFH04211.1"/>
    </source>
</evidence>
<proteinExistence type="predicted"/>
<gene>
    <name evidence="1" type="ORF">M972_113039</name>
</gene>
<sequence length="192" mass="21821">MGIIITQTHARIGIDRTYSKMEIETQNARFKLHQNHAKVEIETELPKIEIDQYEAFASAGLKNHLDLAREIAQKGRQNALRYIGKVADDGDALAAIENGGNLIPELAKRDSYKTHEFNIDAIPKASPKVSVSGGLEIDFPQDYRRIIHNGVEGIFIPPYFDLKYTPEKIKIYLEQYASIKIDYVENKIDTYV</sequence>
<dbReference type="Pfam" id="PF20074">
    <property type="entry name" value="DUF6470"/>
    <property type="match status" value="1"/>
</dbReference>
<organism evidence="1 2">
    <name type="scientific">Acetivibrio thermocellus AD2</name>
    <dbReference type="NCBI Taxonomy" id="1138384"/>
    <lineage>
        <taxon>Bacteria</taxon>
        <taxon>Bacillati</taxon>
        <taxon>Bacillota</taxon>
        <taxon>Clostridia</taxon>
        <taxon>Eubacteriales</taxon>
        <taxon>Oscillospiraceae</taxon>
        <taxon>Acetivibrio</taxon>
    </lineage>
</organism>
<dbReference type="InterPro" id="IPR045527">
    <property type="entry name" value="DUF6470"/>
</dbReference>
<evidence type="ECO:0000313" key="2">
    <source>
        <dbReference type="Proteomes" id="UP000223596"/>
    </source>
</evidence>
<reference evidence="1 2" key="1">
    <citation type="submission" date="2017-09" db="EMBL/GenBank/DDBJ databases">
        <title>Evaluation of Pacific Biosciences Sequencing Technology to Finishing C. thermocellum Genome Sequences.</title>
        <authorList>
            <person name="Brown S."/>
        </authorList>
    </citation>
    <scope>NUCLEOTIDE SEQUENCE [LARGE SCALE GENOMIC DNA]</scope>
    <source>
        <strain evidence="1 2">AD2</strain>
    </source>
</reference>
<name>A0AB36TL14_ACETH</name>
<dbReference type="Proteomes" id="UP000223596">
    <property type="component" value="Unassembled WGS sequence"/>
</dbReference>
<accession>A0AB36TL14</accession>
<comment type="caution">
    <text evidence="1">The sequence shown here is derived from an EMBL/GenBank/DDBJ whole genome shotgun (WGS) entry which is preliminary data.</text>
</comment>
<dbReference type="AlphaFoldDB" id="A0AB36TL14"/>
<dbReference type="RefSeq" id="WP_003513574.1">
    <property type="nucleotide sequence ID" value="NZ_CP013828.1"/>
</dbReference>
<protein>
    <submittedName>
        <fullName evidence="1">Uncharacterized protein</fullName>
    </submittedName>
</protein>
<dbReference type="EMBL" id="PDBW01000001">
    <property type="protein sequence ID" value="PFH04211.1"/>
    <property type="molecule type" value="Genomic_DNA"/>
</dbReference>
<dbReference type="GeneID" id="35804211"/>